<keyword evidence="4" id="KW-1185">Reference proteome</keyword>
<dbReference type="SUPFAM" id="SSF141371">
    <property type="entry name" value="PilZ domain-like"/>
    <property type="match status" value="1"/>
</dbReference>
<evidence type="ECO:0000313" key="4">
    <source>
        <dbReference type="Proteomes" id="UP000280792"/>
    </source>
</evidence>
<dbReference type="Proteomes" id="UP000280792">
    <property type="component" value="Unassembled WGS sequence"/>
</dbReference>
<organism evidence="3 4">
    <name type="scientific">Aestuariirhabdus litorea</name>
    <dbReference type="NCBI Taxonomy" id="2528527"/>
    <lineage>
        <taxon>Bacteria</taxon>
        <taxon>Pseudomonadati</taxon>
        <taxon>Pseudomonadota</taxon>
        <taxon>Gammaproteobacteria</taxon>
        <taxon>Oceanospirillales</taxon>
        <taxon>Aestuariirhabdaceae</taxon>
        <taxon>Aestuariirhabdus</taxon>
    </lineage>
</organism>
<accession>A0A3P3VKQ3</accession>
<proteinExistence type="predicted"/>
<dbReference type="AlphaFoldDB" id="A0A3P3VKQ3"/>
<feature type="domain" description="PilZ" evidence="2">
    <location>
        <begin position="18"/>
        <end position="120"/>
    </location>
</feature>
<evidence type="ECO:0000256" key="1">
    <source>
        <dbReference type="SAM" id="MobiDB-lite"/>
    </source>
</evidence>
<dbReference type="Gene3D" id="2.40.10.220">
    <property type="entry name" value="predicted glycosyltransferase like domains"/>
    <property type="match status" value="1"/>
</dbReference>
<reference evidence="3 4" key="1">
    <citation type="submission" date="2018-08" db="EMBL/GenBank/DDBJ databases">
        <authorList>
            <person name="Khan S.A."/>
        </authorList>
    </citation>
    <scope>NUCLEOTIDE SEQUENCE [LARGE SCALE GENOMIC DNA]</scope>
    <source>
        <strain evidence="3 4">GTF-13</strain>
    </source>
</reference>
<protein>
    <submittedName>
        <fullName evidence="3">PilZ domain-containing protein</fullName>
    </submittedName>
</protein>
<evidence type="ECO:0000313" key="3">
    <source>
        <dbReference type="EMBL" id="RRJ83270.1"/>
    </source>
</evidence>
<comment type="caution">
    <text evidence="3">The sequence shown here is derived from an EMBL/GenBank/DDBJ whole genome shotgun (WGS) entry which is preliminary data.</text>
</comment>
<name>A0A3P3VKQ3_9GAMM</name>
<feature type="region of interest" description="Disordered" evidence="1">
    <location>
        <begin position="1"/>
        <end position="22"/>
    </location>
</feature>
<dbReference type="EMBL" id="QWEZ01000002">
    <property type="protein sequence ID" value="RRJ83270.1"/>
    <property type="molecule type" value="Genomic_DNA"/>
</dbReference>
<dbReference type="RefSeq" id="WP_125017800.1">
    <property type="nucleotide sequence ID" value="NZ_QWEZ01000002.1"/>
</dbReference>
<dbReference type="InterPro" id="IPR009875">
    <property type="entry name" value="PilZ_domain"/>
</dbReference>
<reference evidence="3 4" key="2">
    <citation type="submission" date="2018-12" db="EMBL/GenBank/DDBJ databases">
        <title>Simiduia agarivorans gen. nov., sp. nov., a marine, agarolytic bacterium isolated from shallow coastal water from Keelung, Taiwan.</title>
        <authorList>
            <person name="Shieh W.Y."/>
        </authorList>
    </citation>
    <scope>NUCLEOTIDE SEQUENCE [LARGE SCALE GENOMIC DNA]</scope>
    <source>
        <strain evidence="3 4">GTF-13</strain>
    </source>
</reference>
<sequence length="130" mass="14842">MAQAPRTDNDSETDGMQENRKESRIKLQNSLDVYDCNTELYMGSLVDISSEGFMLMSSEPIKTNTIYQCRINLQETVEETDVIHMGVDSLWCKQSSTPSHYWTGFHLIEISDKDRAIIHKIMSFSGTPLD</sequence>
<dbReference type="GO" id="GO:0035438">
    <property type="term" value="F:cyclic-di-GMP binding"/>
    <property type="evidence" value="ECO:0007669"/>
    <property type="project" value="InterPro"/>
</dbReference>
<evidence type="ECO:0000259" key="2">
    <source>
        <dbReference type="Pfam" id="PF07238"/>
    </source>
</evidence>
<dbReference type="Pfam" id="PF07238">
    <property type="entry name" value="PilZ"/>
    <property type="match status" value="1"/>
</dbReference>
<gene>
    <name evidence="3" type="ORF">D0544_15695</name>
</gene>